<dbReference type="InterPro" id="IPR005467">
    <property type="entry name" value="His_kinase_dom"/>
</dbReference>
<evidence type="ECO:0000256" key="5">
    <source>
        <dbReference type="ARBA" id="ARBA00022679"/>
    </source>
</evidence>
<dbReference type="PANTHER" id="PTHR45436:SF5">
    <property type="entry name" value="SENSOR HISTIDINE KINASE TRCS"/>
    <property type="match status" value="1"/>
</dbReference>
<gene>
    <name evidence="14" type="ORF">FHU40_004940</name>
</gene>
<dbReference type="InterPro" id="IPR036097">
    <property type="entry name" value="HisK_dim/P_sf"/>
</dbReference>
<evidence type="ECO:0000256" key="8">
    <source>
        <dbReference type="ARBA" id="ARBA00022989"/>
    </source>
</evidence>
<dbReference type="CDD" id="cd00075">
    <property type="entry name" value="HATPase"/>
    <property type="match status" value="1"/>
</dbReference>
<keyword evidence="5 14" id="KW-0808">Transferase</keyword>
<protein>
    <recommendedName>
        <fullName evidence="3">histidine kinase</fullName>
        <ecNumber evidence="3">2.7.13.3</ecNumber>
    </recommendedName>
</protein>
<dbReference type="Proteomes" id="UP000589626">
    <property type="component" value="Unassembled WGS sequence"/>
</dbReference>
<keyword evidence="15" id="KW-1185">Reference proteome</keyword>
<dbReference type="InterPro" id="IPR003661">
    <property type="entry name" value="HisK_dim/P_dom"/>
</dbReference>
<evidence type="ECO:0000256" key="10">
    <source>
        <dbReference type="ARBA" id="ARBA00023136"/>
    </source>
</evidence>
<evidence type="ECO:0000256" key="4">
    <source>
        <dbReference type="ARBA" id="ARBA00022553"/>
    </source>
</evidence>
<dbReference type="InterPro" id="IPR004358">
    <property type="entry name" value="Sig_transdc_His_kin-like_C"/>
</dbReference>
<dbReference type="Pfam" id="PF00672">
    <property type="entry name" value="HAMP"/>
    <property type="match status" value="1"/>
</dbReference>
<proteinExistence type="predicted"/>
<keyword evidence="7 14" id="KW-0418">Kinase</keyword>
<dbReference type="PROSITE" id="PS50109">
    <property type="entry name" value="HIS_KIN"/>
    <property type="match status" value="1"/>
</dbReference>
<accession>A0A7W4W1B3</accession>
<name>A0A7W4W1B3_9ACTN</name>
<organism evidence="14 15">
    <name type="scientific">Nocardioides soli</name>
    <dbReference type="NCBI Taxonomy" id="1036020"/>
    <lineage>
        <taxon>Bacteria</taxon>
        <taxon>Bacillati</taxon>
        <taxon>Actinomycetota</taxon>
        <taxon>Actinomycetes</taxon>
        <taxon>Propionibacteriales</taxon>
        <taxon>Nocardioidaceae</taxon>
        <taxon>Nocardioides</taxon>
    </lineage>
</organism>
<keyword evidence="4" id="KW-0597">Phosphoprotein</keyword>
<dbReference type="Gene3D" id="1.10.287.130">
    <property type="match status" value="1"/>
</dbReference>
<dbReference type="SMART" id="SM00388">
    <property type="entry name" value="HisKA"/>
    <property type="match status" value="1"/>
</dbReference>
<dbReference type="CDD" id="cd06225">
    <property type="entry name" value="HAMP"/>
    <property type="match status" value="1"/>
</dbReference>
<keyword evidence="6 11" id="KW-0812">Transmembrane</keyword>
<dbReference type="InterPro" id="IPR036890">
    <property type="entry name" value="HATPase_C_sf"/>
</dbReference>
<evidence type="ECO:0000256" key="9">
    <source>
        <dbReference type="ARBA" id="ARBA00023012"/>
    </source>
</evidence>
<keyword evidence="8 11" id="KW-1133">Transmembrane helix</keyword>
<sequence length="471" mass="50043">MTVLPPAGTDGRWHYRRSLASRVTILTTLAAGATVALVAFGAYVTVRMQLQATLDDSLLHRAESTPTQTLCDRNFTFPADYFGATNVWVACLDGSGSGLIRGKEADQPQQLIGGPEIAVSRGEKSTSVRTVSGEGTRWRIAAVHRDDGSTMVIGQSLDSQETLLAKLGTVMFLFGGAGVIGAGLAGWAVARNGLRPVRRLTASVEEIARTEDLRPLPVEGDDEIARLASAFNQMLAALAASRDRQRQLVADAGHELRTPLTSLRTNIDLLTQADGASGMELPPDAKAELLDDVRAQIEELTTLIGDLVELARDEPLTHVVEPVDLPEVVERAIARVRRRASGLTFEVDLAPWYVVGEGPGIERAVTNLLDNAAKWSPEGGTVTVTLVDGTLTVADQGPGIAEADRPHVFDRFYRSPESRGMSGSGLGLSIVRQVAERHAGTAEVGVAPGGGAQLTMWLPGSASPVPDWTPA</sequence>
<evidence type="ECO:0000256" key="6">
    <source>
        <dbReference type="ARBA" id="ARBA00022692"/>
    </source>
</evidence>
<dbReference type="PRINTS" id="PR00344">
    <property type="entry name" value="BCTRLSENSOR"/>
</dbReference>
<evidence type="ECO:0000256" key="1">
    <source>
        <dbReference type="ARBA" id="ARBA00000085"/>
    </source>
</evidence>
<dbReference type="EC" id="2.7.13.3" evidence="3"/>
<dbReference type="GO" id="GO:0005886">
    <property type="term" value="C:plasma membrane"/>
    <property type="evidence" value="ECO:0007669"/>
    <property type="project" value="UniProtKB-SubCell"/>
</dbReference>
<dbReference type="SUPFAM" id="SSF47384">
    <property type="entry name" value="Homodimeric domain of signal transducing histidine kinase"/>
    <property type="match status" value="1"/>
</dbReference>
<dbReference type="RefSeq" id="WP_183595104.1">
    <property type="nucleotide sequence ID" value="NZ_JACHWR010000005.1"/>
</dbReference>
<feature type="domain" description="HAMP" evidence="13">
    <location>
        <begin position="191"/>
        <end position="243"/>
    </location>
</feature>
<evidence type="ECO:0000256" key="2">
    <source>
        <dbReference type="ARBA" id="ARBA00004236"/>
    </source>
</evidence>
<dbReference type="SUPFAM" id="SSF55874">
    <property type="entry name" value="ATPase domain of HSP90 chaperone/DNA topoisomerase II/histidine kinase"/>
    <property type="match status" value="1"/>
</dbReference>
<comment type="caution">
    <text evidence="14">The sequence shown here is derived from an EMBL/GenBank/DDBJ whole genome shotgun (WGS) entry which is preliminary data.</text>
</comment>
<dbReference type="GO" id="GO:0000155">
    <property type="term" value="F:phosphorelay sensor kinase activity"/>
    <property type="evidence" value="ECO:0007669"/>
    <property type="project" value="InterPro"/>
</dbReference>
<dbReference type="PROSITE" id="PS50885">
    <property type="entry name" value="HAMP"/>
    <property type="match status" value="1"/>
</dbReference>
<evidence type="ECO:0000256" key="7">
    <source>
        <dbReference type="ARBA" id="ARBA00022777"/>
    </source>
</evidence>
<dbReference type="PANTHER" id="PTHR45436">
    <property type="entry name" value="SENSOR HISTIDINE KINASE YKOH"/>
    <property type="match status" value="1"/>
</dbReference>
<dbReference type="InterPro" id="IPR003660">
    <property type="entry name" value="HAMP_dom"/>
</dbReference>
<evidence type="ECO:0000313" key="15">
    <source>
        <dbReference type="Proteomes" id="UP000589626"/>
    </source>
</evidence>
<dbReference type="InterPro" id="IPR050428">
    <property type="entry name" value="TCS_sensor_his_kinase"/>
</dbReference>
<feature type="transmembrane region" description="Helical" evidence="11">
    <location>
        <begin position="23"/>
        <end position="46"/>
    </location>
</feature>
<evidence type="ECO:0000259" key="12">
    <source>
        <dbReference type="PROSITE" id="PS50109"/>
    </source>
</evidence>
<dbReference type="AlphaFoldDB" id="A0A7W4W1B3"/>
<dbReference type="SMART" id="SM00387">
    <property type="entry name" value="HATPase_c"/>
    <property type="match status" value="1"/>
</dbReference>
<dbReference type="SUPFAM" id="SSF158472">
    <property type="entry name" value="HAMP domain-like"/>
    <property type="match status" value="1"/>
</dbReference>
<dbReference type="CDD" id="cd00082">
    <property type="entry name" value="HisKA"/>
    <property type="match status" value="1"/>
</dbReference>
<evidence type="ECO:0000256" key="3">
    <source>
        <dbReference type="ARBA" id="ARBA00012438"/>
    </source>
</evidence>
<keyword evidence="10 11" id="KW-0472">Membrane</keyword>
<dbReference type="InterPro" id="IPR003594">
    <property type="entry name" value="HATPase_dom"/>
</dbReference>
<evidence type="ECO:0000313" key="14">
    <source>
        <dbReference type="EMBL" id="MBB3045087.1"/>
    </source>
</evidence>
<dbReference type="Pfam" id="PF02518">
    <property type="entry name" value="HATPase_c"/>
    <property type="match status" value="1"/>
</dbReference>
<feature type="domain" description="Histidine kinase" evidence="12">
    <location>
        <begin position="251"/>
        <end position="462"/>
    </location>
</feature>
<comment type="catalytic activity">
    <reaction evidence="1">
        <text>ATP + protein L-histidine = ADP + protein N-phospho-L-histidine.</text>
        <dbReference type="EC" id="2.7.13.3"/>
    </reaction>
</comment>
<dbReference type="EMBL" id="JACHWR010000005">
    <property type="protein sequence ID" value="MBB3045087.1"/>
    <property type="molecule type" value="Genomic_DNA"/>
</dbReference>
<dbReference type="Pfam" id="PF00512">
    <property type="entry name" value="HisKA"/>
    <property type="match status" value="1"/>
</dbReference>
<dbReference type="SMART" id="SM00304">
    <property type="entry name" value="HAMP"/>
    <property type="match status" value="1"/>
</dbReference>
<dbReference type="Gene3D" id="3.30.565.10">
    <property type="entry name" value="Histidine kinase-like ATPase, C-terminal domain"/>
    <property type="match status" value="1"/>
</dbReference>
<dbReference type="Gene3D" id="6.10.340.10">
    <property type="match status" value="1"/>
</dbReference>
<evidence type="ECO:0000256" key="11">
    <source>
        <dbReference type="SAM" id="Phobius"/>
    </source>
</evidence>
<evidence type="ECO:0000259" key="13">
    <source>
        <dbReference type="PROSITE" id="PS50885"/>
    </source>
</evidence>
<feature type="transmembrane region" description="Helical" evidence="11">
    <location>
        <begin position="167"/>
        <end position="190"/>
    </location>
</feature>
<keyword evidence="9" id="KW-0902">Two-component regulatory system</keyword>
<reference evidence="14 15" key="1">
    <citation type="submission" date="2020-08" db="EMBL/GenBank/DDBJ databases">
        <title>Sequencing the genomes of 1000 actinobacteria strains.</title>
        <authorList>
            <person name="Klenk H.-P."/>
        </authorList>
    </citation>
    <scope>NUCLEOTIDE SEQUENCE [LARGE SCALE GENOMIC DNA]</scope>
    <source>
        <strain evidence="14 15">DSM 105498</strain>
    </source>
</reference>
<comment type="subcellular location">
    <subcellularLocation>
        <location evidence="2">Cell membrane</location>
    </subcellularLocation>
</comment>